<dbReference type="Pfam" id="PF13812">
    <property type="entry name" value="PPR_3"/>
    <property type="match status" value="2"/>
</dbReference>
<proteinExistence type="predicted"/>
<feature type="repeat" description="PPR" evidence="2">
    <location>
        <begin position="422"/>
        <end position="456"/>
    </location>
</feature>
<feature type="repeat" description="PPR" evidence="2">
    <location>
        <begin position="457"/>
        <end position="491"/>
    </location>
</feature>
<reference evidence="3" key="1">
    <citation type="submission" date="2023-02" db="EMBL/GenBank/DDBJ databases">
        <title>Genome of toxic invasive species Heracleum sosnowskyi carries increased number of genes despite the absence of recent whole-genome duplications.</title>
        <authorList>
            <person name="Schelkunov M."/>
            <person name="Shtratnikova V."/>
            <person name="Makarenko M."/>
            <person name="Klepikova A."/>
            <person name="Omelchenko D."/>
            <person name="Novikova G."/>
            <person name="Obukhova E."/>
            <person name="Bogdanov V."/>
            <person name="Penin A."/>
            <person name="Logacheva M."/>
        </authorList>
    </citation>
    <scope>NUCLEOTIDE SEQUENCE</scope>
    <source>
        <strain evidence="3">Hsosn_3</strain>
        <tissue evidence="3">Leaf</tissue>
    </source>
</reference>
<evidence type="ECO:0000256" key="1">
    <source>
        <dbReference type="ARBA" id="ARBA00022737"/>
    </source>
</evidence>
<feature type="repeat" description="PPR" evidence="2">
    <location>
        <begin position="597"/>
        <end position="631"/>
    </location>
</feature>
<dbReference type="InterPro" id="IPR002885">
    <property type="entry name" value="PPR_rpt"/>
</dbReference>
<evidence type="ECO:0000313" key="4">
    <source>
        <dbReference type="Proteomes" id="UP001237642"/>
    </source>
</evidence>
<protein>
    <submittedName>
        <fullName evidence="3">Protein nuclear fusion defective 5, mitochondrial</fullName>
    </submittedName>
</protein>
<dbReference type="PANTHER" id="PTHR46862:SF2">
    <property type="entry name" value="OS02G0611400 PROTEIN"/>
    <property type="match status" value="1"/>
</dbReference>
<sequence>MNIYRLCSRQTVSNLSRLSSRIVSNSPHLYVNASPISTLLDHSNGLLSVFEKPICRKGVKPFWGFRRFYQSVQELGLGESESDVEDPEDDGSMNEFLSRLVWIMRGKLMAVFTESDKETIDGMLLIIVSKVLAEVNKSGLERMLSPESLGLFGSDGDFSEDLWRTVWQVSVTVLEDMEKARKKEKMKKFLQDDEVREMYKFAGEIGVRGEMLRELRFKWAREKLEESEFYENLERLRQEEVRAQEAEESGIVREDETFESGTEMGGEKRDKVFTLPKRHGKIKYKIYGLDLSDPKWAEVANKIHQTGEILWPLEAKSISGKCKLVTEKILSLQADDDVLPLLAEWVELLSPCRIDWIALLDNLKEHNDPIYYKVAELILEEESFQTNIRDYSKLIDAHAKENRLEDAERILKKMNEAGIIPDILTLNVLVHMYSKAGNLDRTKEAFDILRSQGFVPDVNVYNAYIMACVNAGKPKLAESLITEMETRDIKPTEEIYMALLRSFVQTCDIIGTQRIATTMQFAGFHPTKEFCRLLVEAYGQTGDPDQARHQFDHMLSMGHKADDRSTASMIAAYETKNLLDKALDLLLQLEKDGFEPGVATYSVLVDWFGQLQLVEEAEDLLSKITELGEAPPLKLHISLCDMYLKAGAEKKALQALGVIESKKDQLRHEEFERVIRSLINGGFSQDAKRVQGLMETRGFTASDQLKVHLMAIETLNNTKRPTWSKPMSQVKR</sequence>
<dbReference type="Proteomes" id="UP001237642">
    <property type="component" value="Unassembled WGS sequence"/>
</dbReference>
<dbReference type="AlphaFoldDB" id="A0AAD8N5L4"/>
<evidence type="ECO:0000313" key="3">
    <source>
        <dbReference type="EMBL" id="KAK1395628.1"/>
    </source>
</evidence>
<keyword evidence="4" id="KW-1185">Reference proteome</keyword>
<dbReference type="PANTHER" id="PTHR46862">
    <property type="entry name" value="OS07G0661900 PROTEIN"/>
    <property type="match status" value="1"/>
</dbReference>
<dbReference type="EMBL" id="JAUIZM010000002">
    <property type="protein sequence ID" value="KAK1395628.1"/>
    <property type="molecule type" value="Genomic_DNA"/>
</dbReference>
<dbReference type="PROSITE" id="PS51375">
    <property type="entry name" value="PPR"/>
    <property type="match status" value="5"/>
</dbReference>
<comment type="caution">
    <text evidence="3">The sequence shown here is derived from an EMBL/GenBank/DDBJ whole genome shotgun (WGS) entry which is preliminary data.</text>
</comment>
<gene>
    <name evidence="3" type="ORF">POM88_005491</name>
</gene>
<feature type="repeat" description="PPR" evidence="2">
    <location>
        <begin position="562"/>
        <end position="596"/>
    </location>
</feature>
<dbReference type="Gene3D" id="1.25.40.10">
    <property type="entry name" value="Tetratricopeptide repeat domain"/>
    <property type="match status" value="3"/>
</dbReference>
<reference evidence="3" key="2">
    <citation type="submission" date="2023-05" db="EMBL/GenBank/DDBJ databases">
        <authorList>
            <person name="Schelkunov M.I."/>
        </authorList>
    </citation>
    <scope>NUCLEOTIDE SEQUENCE</scope>
    <source>
        <strain evidence="3">Hsosn_3</strain>
        <tissue evidence="3">Leaf</tissue>
    </source>
</reference>
<name>A0AAD8N5L4_9APIA</name>
<feature type="repeat" description="PPR" evidence="2">
    <location>
        <begin position="387"/>
        <end position="421"/>
    </location>
</feature>
<dbReference type="NCBIfam" id="TIGR00756">
    <property type="entry name" value="PPR"/>
    <property type="match status" value="3"/>
</dbReference>
<evidence type="ECO:0000256" key="2">
    <source>
        <dbReference type="PROSITE-ProRule" id="PRU00708"/>
    </source>
</evidence>
<organism evidence="3 4">
    <name type="scientific">Heracleum sosnowskyi</name>
    <dbReference type="NCBI Taxonomy" id="360622"/>
    <lineage>
        <taxon>Eukaryota</taxon>
        <taxon>Viridiplantae</taxon>
        <taxon>Streptophyta</taxon>
        <taxon>Embryophyta</taxon>
        <taxon>Tracheophyta</taxon>
        <taxon>Spermatophyta</taxon>
        <taxon>Magnoliopsida</taxon>
        <taxon>eudicotyledons</taxon>
        <taxon>Gunneridae</taxon>
        <taxon>Pentapetalae</taxon>
        <taxon>asterids</taxon>
        <taxon>campanulids</taxon>
        <taxon>Apiales</taxon>
        <taxon>Apiaceae</taxon>
        <taxon>Apioideae</taxon>
        <taxon>apioid superclade</taxon>
        <taxon>Tordylieae</taxon>
        <taxon>Tordyliinae</taxon>
        <taxon>Heracleum</taxon>
    </lineage>
</organism>
<keyword evidence="1" id="KW-0677">Repeat</keyword>
<accession>A0AAD8N5L4</accession>
<dbReference type="Pfam" id="PF01535">
    <property type="entry name" value="PPR"/>
    <property type="match status" value="3"/>
</dbReference>
<dbReference type="InterPro" id="IPR011990">
    <property type="entry name" value="TPR-like_helical_dom_sf"/>
</dbReference>